<keyword evidence="2" id="KW-1185">Reference proteome</keyword>
<name>A0ABQ7J7W1_9APIC</name>
<evidence type="ECO:0000313" key="1">
    <source>
        <dbReference type="EMBL" id="KAF8819775.1"/>
    </source>
</evidence>
<dbReference type="InterPro" id="IPR011992">
    <property type="entry name" value="EF-hand-dom_pair"/>
</dbReference>
<sequence length="193" mass="22526">MIIFKLSDSCYRILEDKHAIRKTIDLTTAFEKSRLEDVELQCPIPPKSIQKSIIQQELSRNAHRELILAASDLERGNYNVDKTELSRENKLRIIFDAADEEGSGHLRIRDAYDLVRASGLGLADWDVLLLVQTIQVDEDGLFNHHEWVKEAPTYLEEIKHRRKEYEQRNETDTPDITKEAIRICFSKEFEQTE</sequence>
<comment type="caution">
    <text evidence="1">The sequence shown here is derived from an EMBL/GenBank/DDBJ whole genome shotgun (WGS) entry which is preliminary data.</text>
</comment>
<reference evidence="1 2" key="1">
    <citation type="journal article" date="2020" name="bioRxiv">
        <title>Metabolic contributions of an alphaproteobacterial endosymbiont in the apicomplexan Cardiosporidium cionae.</title>
        <authorList>
            <person name="Hunter E.S."/>
            <person name="Paight C.J."/>
            <person name="Lane C.E."/>
        </authorList>
    </citation>
    <scope>NUCLEOTIDE SEQUENCE [LARGE SCALE GENOMIC DNA]</scope>
    <source>
        <strain evidence="1">ESH_2018</strain>
    </source>
</reference>
<dbReference type="Proteomes" id="UP000823046">
    <property type="component" value="Unassembled WGS sequence"/>
</dbReference>
<dbReference type="SUPFAM" id="SSF47473">
    <property type="entry name" value="EF-hand"/>
    <property type="match status" value="1"/>
</dbReference>
<evidence type="ECO:0000313" key="2">
    <source>
        <dbReference type="Proteomes" id="UP000823046"/>
    </source>
</evidence>
<evidence type="ECO:0008006" key="3">
    <source>
        <dbReference type="Google" id="ProtNLM"/>
    </source>
</evidence>
<dbReference type="Gene3D" id="1.10.238.10">
    <property type="entry name" value="EF-hand"/>
    <property type="match status" value="1"/>
</dbReference>
<feature type="non-terminal residue" evidence="1">
    <location>
        <position position="193"/>
    </location>
</feature>
<gene>
    <name evidence="1" type="ORF">IE077_004017</name>
</gene>
<protein>
    <recommendedName>
        <fullName evidence="3">EF-hand domain-containing protein</fullName>
    </recommendedName>
</protein>
<organism evidence="1 2">
    <name type="scientific">Cardiosporidium cionae</name>
    <dbReference type="NCBI Taxonomy" id="476202"/>
    <lineage>
        <taxon>Eukaryota</taxon>
        <taxon>Sar</taxon>
        <taxon>Alveolata</taxon>
        <taxon>Apicomplexa</taxon>
        <taxon>Aconoidasida</taxon>
        <taxon>Nephromycida</taxon>
        <taxon>Cardiosporidium</taxon>
    </lineage>
</organism>
<proteinExistence type="predicted"/>
<accession>A0ABQ7J7W1</accession>
<dbReference type="EMBL" id="JADAQX010000606">
    <property type="protein sequence ID" value="KAF8819775.1"/>
    <property type="molecule type" value="Genomic_DNA"/>
</dbReference>